<keyword evidence="1" id="KW-0238">DNA-binding</keyword>
<evidence type="ECO:0000259" key="2">
    <source>
        <dbReference type="PROSITE" id="PS50943"/>
    </source>
</evidence>
<gene>
    <name evidence="3" type="ORF">E1757_24180</name>
</gene>
<organism evidence="3 4">
    <name type="scientific">Paenibacillus piri</name>
    <dbReference type="NCBI Taxonomy" id="2547395"/>
    <lineage>
        <taxon>Bacteria</taxon>
        <taxon>Bacillati</taxon>
        <taxon>Bacillota</taxon>
        <taxon>Bacilli</taxon>
        <taxon>Bacillales</taxon>
        <taxon>Paenibacillaceae</taxon>
        <taxon>Paenibacillus</taxon>
    </lineage>
</organism>
<comment type="caution">
    <text evidence="3">The sequence shown here is derived from an EMBL/GenBank/DDBJ whole genome shotgun (WGS) entry which is preliminary data.</text>
</comment>
<dbReference type="InterPro" id="IPR014710">
    <property type="entry name" value="RmlC-like_jellyroll"/>
</dbReference>
<feature type="domain" description="HTH cro/C1-type" evidence="2">
    <location>
        <begin position="7"/>
        <end position="61"/>
    </location>
</feature>
<dbReference type="PANTHER" id="PTHR46797">
    <property type="entry name" value="HTH-TYPE TRANSCRIPTIONAL REGULATOR"/>
    <property type="match status" value="1"/>
</dbReference>
<evidence type="ECO:0000313" key="4">
    <source>
        <dbReference type="Proteomes" id="UP000295636"/>
    </source>
</evidence>
<dbReference type="EMBL" id="SMRT01000013">
    <property type="protein sequence ID" value="TDF94505.1"/>
    <property type="molecule type" value="Genomic_DNA"/>
</dbReference>
<dbReference type="InterPro" id="IPR013096">
    <property type="entry name" value="Cupin_2"/>
</dbReference>
<dbReference type="SUPFAM" id="SSF47413">
    <property type="entry name" value="lambda repressor-like DNA-binding domains"/>
    <property type="match status" value="1"/>
</dbReference>
<reference evidence="3 4" key="1">
    <citation type="submission" date="2019-03" db="EMBL/GenBank/DDBJ databases">
        <title>This is whole genome sequence of Paenibacillus sp MS74 strain.</title>
        <authorList>
            <person name="Trinh H.N."/>
        </authorList>
    </citation>
    <scope>NUCLEOTIDE SEQUENCE [LARGE SCALE GENOMIC DNA]</scope>
    <source>
        <strain evidence="3 4">MS74</strain>
    </source>
</reference>
<name>A0A4R5KIB9_9BACL</name>
<dbReference type="Proteomes" id="UP000295636">
    <property type="component" value="Unassembled WGS sequence"/>
</dbReference>
<dbReference type="PANTHER" id="PTHR46797:SF2">
    <property type="entry name" value="TRANSCRIPTIONAL REGULATOR"/>
    <property type="match status" value="1"/>
</dbReference>
<evidence type="ECO:0000313" key="3">
    <source>
        <dbReference type="EMBL" id="TDF94505.1"/>
    </source>
</evidence>
<accession>A0A4R5KIB9</accession>
<dbReference type="InterPro" id="IPR050807">
    <property type="entry name" value="TransReg_Diox_bact_type"/>
</dbReference>
<dbReference type="CDD" id="cd00093">
    <property type="entry name" value="HTH_XRE"/>
    <property type="match status" value="1"/>
</dbReference>
<dbReference type="SUPFAM" id="SSF51182">
    <property type="entry name" value="RmlC-like cupins"/>
    <property type="match status" value="1"/>
</dbReference>
<dbReference type="PROSITE" id="PS50943">
    <property type="entry name" value="HTH_CROC1"/>
    <property type="match status" value="1"/>
</dbReference>
<dbReference type="InterPro" id="IPR001387">
    <property type="entry name" value="Cro/C1-type_HTH"/>
</dbReference>
<dbReference type="OrthoDB" id="9814553at2"/>
<dbReference type="Gene3D" id="2.60.120.10">
    <property type="entry name" value="Jelly Rolls"/>
    <property type="match status" value="1"/>
</dbReference>
<dbReference type="GO" id="GO:0003700">
    <property type="term" value="F:DNA-binding transcription factor activity"/>
    <property type="evidence" value="ECO:0007669"/>
    <property type="project" value="TreeGrafter"/>
</dbReference>
<dbReference type="GO" id="GO:0003677">
    <property type="term" value="F:DNA binding"/>
    <property type="evidence" value="ECO:0007669"/>
    <property type="project" value="UniProtKB-KW"/>
</dbReference>
<dbReference type="SMART" id="SM00530">
    <property type="entry name" value="HTH_XRE"/>
    <property type="match status" value="1"/>
</dbReference>
<protein>
    <submittedName>
        <fullName evidence="3">XRE family transcriptional regulator</fullName>
    </submittedName>
</protein>
<dbReference type="Gene3D" id="1.10.260.40">
    <property type="entry name" value="lambda repressor-like DNA-binding domains"/>
    <property type="match status" value="1"/>
</dbReference>
<proteinExistence type="predicted"/>
<dbReference type="CDD" id="cd02209">
    <property type="entry name" value="cupin_XRE_C"/>
    <property type="match status" value="1"/>
</dbReference>
<dbReference type="AlphaFoldDB" id="A0A4R5KIB9"/>
<dbReference type="Pfam" id="PF07883">
    <property type="entry name" value="Cupin_2"/>
    <property type="match status" value="1"/>
</dbReference>
<dbReference type="RefSeq" id="WP_133232955.1">
    <property type="nucleotide sequence ID" value="NZ_SMRT01000013.1"/>
</dbReference>
<dbReference type="Pfam" id="PF01381">
    <property type="entry name" value="HTH_3"/>
    <property type="match status" value="1"/>
</dbReference>
<dbReference type="GO" id="GO:0005829">
    <property type="term" value="C:cytosol"/>
    <property type="evidence" value="ECO:0007669"/>
    <property type="project" value="TreeGrafter"/>
</dbReference>
<dbReference type="InterPro" id="IPR011051">
    <property type="entry name" value="RmlC_Cupin_sf"/>
</dbReference>
<sequence>MEVGATIRAIRKKKGITIGQLCEATGLSQGFLSLVENNKTSPSLSTLDAIAGVLQVPLAFLLLKQEERMKVTRKDERSFSMYRDRQKVEHLGEVGGLRLMLIEVPPGPPSITDTNTHEGVESHLVLKGKLLARQGEDEYMVEEGDTFSWQSFVPHQVINIGEEPAVVLIASYNGSRMG</sequence>
<keyword evidence="4" id="KW-1185">Reference proteome</keyword>
<dbReference type="InterPro" id="IPR010982">
    <property type="entry name" value="Lambda_DNA-bd_dom_sf"/>
</dbReference>
<evidence type="ECO:0000256" key="1">
    <source>
        <dbReference type="ARBA" id="ARBA00023125"/>
    </source>
</evidence>